<comment type="caution">
    <text evidence="1">The sequence shown here is derived from an EMBL/GenBank/DDBJ whole genome shotgun (WGS) entry which is preliminary data.</text>
</comment>
<accession>A0A263BRI7</accession>
<name>A0A263BRI7_9BACI</name>
<dbReference type="PANTHER" id="PTHR33639">
    <property type="entry name" value="THIOL-DISULFIDE OXIDOREDUCTASE DCC"/>
    <property type="match status" value="1"/>
</dbReference>
<reference evidence="1 2" key="2">
    <citation type="submission" date="2017-09" db="EMBL/GenBank/DDBJ databases">
        <title>Bacillus patelloidae sp. nov., isolated from the intestinal tract of a marine limpet.</title>
        <authorList>
            <person name="Liu R."/>
            <person name="Dong C."/>
            <person name="Shao Z."/>
        </authorList>
    </citation>
    <scope>NUCLEOTIDE SEQUENCE [LARGE SCALE GENOMIC DNA]</scope>
    <source>
        <strain evidence="1 2">SA5d-4</strain>
    </source>
</reference>
<dbReference type="PANTHER" id="PTHR33639:SF2">
    <property type="entry name" value="DUF393 DOMAIN-CONTAINING PROTEIN"/>
    <property type="match status" value="1"/>
</dbReference>
<dbReference type="Pfam" id="PF04134">
    <property type="entry name" value="DCC1-like"/>
    <property type="match status" value="1"/>
</dbReference>
<dbReference type="EMBL" id="NPIA01000007">
    <property type="protein sequence ID" value="OZM56323.1"/>
    <property type="molecule type" value="Genomic_DNA"/>
</dbReference>
<dbReference type="RefSeq" id="WP_094925817.1">
    <property type="nucleotide sequence ID" value="NZ_NPIA01000007.1"/>
</dbReference>
<keyword evidence="2" id="KW-1185">Reference proteome</keyword>
<gene>
    <name evidence="1" type="ORF">CIB95_12980</name>
</gene>
<organism evidence="1 2">
    <name type="scientific">Lottiidibacillus patelloidae</name>
    <dbReference type="NCBI Taxonomy" id="2670334"/>
    <lineage>
        <taxon>Bacteria</taxon>
        <taxon>Bacillati</taxon>
        <taxon>Bacillota</taxon>
        <taxon>Bacilli</taxon>
        <taxon>Bacillales</taxon>
        <taxon>Bacillaceae</taxon>
        <taxon>Lottiidibacillus</taxon>
    </lineage>
</organism>
<proteinExistence type="predicted"/>
<evidence type="ECO:0000313" key="1">
    <source>
        <dbReference type="EMBL" id="OZM56323.1"/>
    </source>
</evidence>
<protein>
    <submittedName>
        <fullName evidence="1">Thiol-disulfide oxidoreductase</fullName>
    </submittedName>
</protein>
<dbReference type="InterPro" id="IPR052927">
    <property type="entry name" value="DCC_oxidoreductase"/>
</dbReference>
<dbReference type="AlphaFoldDB" id="A0A263BRI7"/>
<sequence length="130" mass="15135">MEKIILFDGVCNLCNFGVQFVIKRDPKKQFKFASIQSEIGEKLMIKHYGKVELDSFVYIEGKNSYKKSTAALKVCKHLRGAWKLLFILLIIPTPIRDFFYGKIAKNRYKMFGKKDSCMLPSPELKERFLS</sequence>
<dbReference type="GO" id="GO:0015035">
    <property type="term" value="F:protein-disulfide reductase activity"/>
    <property type="evidence" value="ECO:0007669"/>
    <property type="project" value="InterPro"/>
</dbReference>
<dbReference type="Proteomes" id="UP000217083">
    <property type="component" value="Unassembled WGS sequence"/>
</dbReference>
<dbReference type="InterPro" id="IPR007263">
    <property type="entry name" value="DCC1-like"/>
</dbReference>
<reference evidence="2" key="1">
    <citation type="submission" date="2017-08" db="EMBL/GenBank/DDBJ databases">
        <authorList>
            <person name="Huang Z."/>
        </authorList>
    </citation>
    <scope>NUCLEOTIDE SEQUENCE [LARGE SCALE GENOMIC DNA]</scope>
    <source>
        <strain evidence="2">SA5d-4</strain>
    </source>
</reference>
<evidence type="ECO:0000313" key="2">
    <source>
        <dbReference type="Proteomes" id="UP000217083"/>
    </source>
</evidence>